<keyword evidence="2" id="KW-0805">Transcription regulation</keyword>
<dbReference type="EMBL" id="JAATIZ010000003">
    <property type="protein sequence ID" value="NJB65308.1"/>
    <property type="molecule type" value="Genomic_DNA"/>
</dbReference>
<reference evidence="6 7" key="1">
    <citation type="submission" date="2020-03" db="EMBL/GenBank/DDBJ databases">
        <title>Genomic Encyclopedia of Type Strains, Phase IV (KMG-IV): sequencing the most valuable type-strain genomes for metagenomic binning, comparative biology and taxonomic classification.</title>
        <authorList>
            <person name="Goeker M."/>
        </authorList>
    </citation>
    <scope>NUCLEOTIDE SEQUENCE [LARGE SCALE GENOMIC DNA]</scope>
    <source>
        <strain evidence="6 7">DSM 26613</strain>
    </source>
</reference>
<accession>A0ABX0WRC1</accession>
<dbReference type="InterPro" id="IPR036390">
    <property type="entry name" value="WH_DNA-bd_sf"/>
</dbReference>
<dbReference type="PRINTS" id="PR00039">
    <property type="entry name" value="HTHLYSR"/>
</dbReference>
<evidence type="ECO:0000313" key="6">
    <source>
        <dbReference type="EMBL" id="NJB65308.1"/>
    </source>
</evidence>
<dbReference type="InterPro" id="IPR050950">
    <property type="entry name" value="HTH-type_LysR_regulators"/>
</dbReference>
<dbReference type="Gene3D" id="1.10.10.10">
    <property type="entry name" value="Winged helix-like DNA-binding domain superfamily/Winged helix DNA-binding domain"/>
    <property type="match status" value="1"/>
</dbReference>
<name>A0ABX0WRC1_9BURK</name>
<evidence type="ECO:0000313" key="7">
    <source>
        <dbReference type="Proteomes" id="UP000783934"/>
    </source>
</evidence>
<organism evidence="6 7">
    <name type="scientific">Paenalcaligenes hominis</name>
    <dbReference type="NCBI Taxonomy" id="643674"/>
    <lineage>
        <taxon>Bacteria</taxon>
        <taxon>Pseudomonadati</taxon>
        <taxon>Pseudomonadota</taxon>
        <taxon>Betaproteobacteria</taxon>
        <taxon>Burkholderiales</taxon>
        <taxon>Alcaligenaceae</taxon>
        <taxon>Paenalcaligenes</taxon>
    </lineage>
</organism>
<dbReference type="InterPro" id="IPR036388">
    <property type="entry name" value="WH-like_DNA-bd_sf"/>
</dbReference>
<dbReference type="Pfam" id="PF03466">
    <property type="entry name" value="LysR_substrate"/>
    <property type="match status" value="1"/>
</dbReference>
<evidence type="ECO:0000256" key="4">
    <source>
        <dbReference type="ARBA" id="ARBA00023163"/>
    </source>
</evidence>
<keyword evidence="4" id="KW-0804">Transcription</keyword>
<protein>
    <submittedName>
        <fullName evidence="6">DNA-binding transcriptional LysR family regulator</fullName>
    </submittedName>
</protein>
<keyword evidence="3 6" id="KW-0238">DNA-binding</keyword>
<dbReference type="Gene3D" id="3.40.190.290">
    <property type="match status" value="1"/>
</dbReference>
<dbReference type="PANTHER" id="PTHR30419">
    <property type="entry name" value="HTH-TYPE TRANSCRIPTIONAL REGULATOR YBHD"/>
    <property type="match status" value="1"/>
</dbReference>
<comment type="caution">
    <text evidence="6">The sequence shown here is derived from an EMBL/GenBank/DDBJ whole genome shotgun (WGS) entry which is preliminary data.</text>
</comment>
<dbReference type="InterPro" id="IPR005119">
    <property type="entry name" value="LysR_subst-bd"/>
</dbReference>
<dbReference type="PANTHER" id="PTHR30419:SF8">
    <property type="entry name" value="NITROGEN ASSIMILATION TRANSCRIPTIONAL ACTIVATOR-RELATED"/>
    <property type="match status" value="1"/>
</dbReference>
<dbReference type="SUPFAM" id="SSF46785">
    <property type="entry name" value="Winged helix' DNA-binding domain"/>
    <property type="match status" value="1"/>
</dbReference>
<dbReference type="Pfam" id="PF00126">
    <property type="entry name" value="HTH_1"/>
    <property type="match status" value="1"/>
</dbReference>
<gene>
    <name evidence="6" type="ORF">GGR41_001557</name>
</gene>
<dbReference type="RefSeq" id="WP_167661371.1">
    <property type="nucleotide sequence ID" value="NZ_BMCQ01000006.1"/>
</dbReference>
<feature type="domain" description="HTH lysR-type" evidence="5">
    <location>
        <begin position="11"/>
        <end position="68"/>
    </location>
</feature>
<dbReference type="SUPFAM" id="SSF53850">
    <property type="entry name" value="Periplasmic binding protein-like II"/>
    <property type="match status" value="1"/>
</dbReference>
<sequence length="318" mass="36065">MIIGTDWTQRLRLRHLDIILHLAQTGNISHTAQALNMTQPGISRWLKEIEEDIGLVLFERHARGLRPTENGAVLVQHARRIVANLNLTRDDLLARQKEGSGLVNVGSTGAATVETVPMAILELLTTYPKTRVSILEGTMDQLIKKLYAEELDIVVGRSAPELVNDDIDYETLYMEPLQFIARPQHPLAQKTTIQWQDVAQYRWVIWPKNTPIRQDIERALVADKQFLPHDYLESNSTLMNITLLNNSDYISVASARTAKRLHHLNAISILNLPLSGFGSVSMFWRIDATSRLAVTQTIQALRNVSQQYQDRLNLNHNT</sequence>
<evidence type="ECO:0000256" key="3">
    <source>
        <dbReference type="ARBA" id="ARBA00023125"/>
    </source>
</evidence>
<proteinExistence type="inferred from homology"/>
<keyword evidence="7" id="KW-1185">Reference proteome</keyword>
<evidence type="ECO:0000256" key="1">
    <source>
        <dbReference type="ARBA" id="ARBA00009437"/>
    </source>
</evidence>
<dbReference type="PROSITE" id="PS50931">
    <property type="entry name" value="HTH_LYSR"/>
    <property type="match status" value="1"/>
</dbReference>
<dbReference type="Proteomes" id="UP000783934">
    <property type="component" value="Unassembled WGS sequence"/>
</dbReference>
<dbReference type="GO" id="GO:0003677">
    <property type="term" value="F:DNA binding"/>
    <property type="evidence" value="ECO:0007669"/>
    <property type="project" value="UniProtKB-KW"/>
</dbReference>
<evidence type="ECO:0000256" key="2">
    <source>
        <dbReference type="ARBA" id="ARBA00023015"/>
    </source>
</evidence>
<comment type="similarity">
    <text evidence="1">Belongs to the LysR transcriptional regulatory family.</text>
</comment>
<evidence type="ECO:0000259" key="5">
    <source>
        <dbReference type="PROSITE" id="PS50931"/>
    </source>
</evidence>
<dbReference type="InterPro" id="IPR000847">
    <property type="entry name" value="LysR_HTH_N"/>
</dbReference>